<reference evidence="1 2" key="1">
    <citation type="submission" date="2023-11" db="EMBL/GenBank/DDBJ databases">
        <title>Lentzea sokolovensis, sp. nov., Lentzea kristufkii, sp. nov., and Lentzea miocenensis, sp. nov., rare actinobacteria from Sokolov Coal Basin, Miocene lacustrine sediment, Czech Republic.</title>
        <authorList>
            <person name="Lara A."/>
            <person name="Kotroba L."/>
            <person name="Nouioui I."/>
            <person name="Neumann-Schaal M."/>
            <person name="Mast Y."/>
            <person name="Chronakova A."/>
        </authorList>
    </citation>
    <scope>NUCLEOTIDE SEQUENCE [LARGE SCALE GENOMIC DNA]</scope>
    <source>
        <strain evidence="1 2">BCCO 10_0798</strain>
    </source>
</reference>
<accession>A0ABU4TYU6</accession>
<comment type="caution">
    <text evidence="1">The sequence shown here is derived from an EMBL/GenBank/DDBJ whole genome shotgun (WGS) entry which is preliminary data.</text>
</comment>
<dbReference type="Proteomes" id="UP001271792">
    <property type="component" value="Unassembled WGS sequence"/>
</dbReference>
<proteinExistence type="predicted"/>
<evidence type="ECO:0000313" key="2">
    <source>
        <dbReference type="Proteomes" id="UP001271792"/>
    </source>
</evidence>
<sequence length="147" mass="16439">MSDADVVDQVLGLVRSHEDWTKAGLAGAVQDLDLGGVTSSVDEVEGTIVRELTFELWELDLDDEEHRDYEQLEALARPRMDALRELFEHRAEGWRPGAISVAELDEWYPYGYVAGWHTAARSVQIGCAVHDNGLPLMVQLRAYDVTA</sequence>
<dbReference type="RefSeq" id="WP_319986811.1">
    <property type="nucleotide sequence ID" value="NZ_JAXAVV010000013.1"/>
</dbReference>
<dbReference type="EMBL" id="JAXAVV010000013">
    <property type="protein sequence ID" value="MDX8052966.1"/>
    <property type="molecule type" value="Genomic_DNA"/>
</dbReference>
<evidence type="ECO:0000313" key="1">
    <source>
        <dbReference type="EMBL" id="MDX8052966.1"/>
    </source>
</evidence>
<gene>
    <name evidence="1" type="ORF">SK571_26620</name>
</gene>
<protein>
    <submittedName>
        <fullName evidence="1">Uncharacterized protein</fullName>
    </submittedName>
</protein>
<organism evidence="1 2">
    <name type="scientific">Lentzea kristufekii</name>
    <dbReference type="NCBI Taxonomy" id="3095430"/>
    <lineage>
        <taxon>Bacteria</taxon>
        <taxon>Bacillati</taxon>
        <taxon>Actinomycetota</taxon>
        <taxon>Actinomycetes</taxon>
        <taxon>Pseudonocardiales</taxon>
        <taxon>Pseudonocardiaceae</taxon>
        <taxon>Lentzea</taxon>
    </lineage>
</organism>
<keyword evidence="2" id="KW-1185">Reference proteome</keyword>
<reference evidence="1 2" key="2">
    <citation type="submission" date="2023-11" db="EMBL/GenBank/DDBJ databases">
        <authorList>
            <person name="Lara A.C."/>
            <person name="Chronakova A."/>
        </authorList>
    </citation>
    <scope>NUCLEOTIDE SEQUENCE [LARGE SCALE GENOMIC DNA]</scope>
    <source>
        <strain evidence="1 2">BCCO 10_0798</strain>
    </source>
</reference>
<name>A0ABU4TYU6_9PSEU</name>